<keyword evidence="1" id="KW-0645">Protease</keyword>
<evidence type="ECO:0000256" key="2">
    <source>
        <dbReference type="ARBA" id="ARBA00022801"/>
    </source>
</evidence>
<accession>A0ABD1U6B4</accession>
<name>A0ABD1U6B4_9LAMI</name>
<gene>
    <name evidence="4" type="ORF">Fot_24463</name>
</gene>
<dbReference type="GO" id="GO:0008233">
    <property type="term" value="F:peptidase activity"/>
    <property type="evidence" value="ECO:0007669"/>
    <property type="project" value="UniProtKB-KW"/>
</dbReference>
<feature type="domain" description="Ubiquitin-like protease family profile" evidence="3">
    <location>
        <begin position="2"/>
        <end position="43"/>
    </location>
</feature>
<dbReference type="Proteomes" id="UP001604277">
    <property type="component" value="Unassembled WGS sequence"/>
</dbReference>
<keyword evidence="5" id="KW-1185">Reference proteome</keyword>
<evidence type="ECO:0000313" key="5">
    <source>
        <dbReference type="Proteomes" id="UP001604277"/>
    </source>
</evidence>
<keyword evidence="2" id="KW-0378">Hydrolase</keyword>
<dbReference type="Pfam" id="PF02902">
    <property type="entry name" value="Peptidase_C48"/>
    <property type="match status" value="1"/>
</dbReference>
<sequence length="138" mass="15595">MGDCGVYAIKYVEFLSIVRQAELVNGFHMQKRRKKLAVELYTLDSSTSNFSQSTKITQFCCVAIERVDYGGIAADFFKFTRSRSQLLLNHQTVAWLFIVRKSYLKGTSLGSHAVELQPKTKTISTSKEINQIVLDSCT</sequence>
<comment type="caution">
    <text evidence="4">The sequence shown here is derived from an EMBL/GenBank/DDBJ whole genome shotgun (WGS) entry which is preliminary data.</text>
</comment>
<dbReference type="AlphaFoldDB" id="A0ABD1U6B4"/>
<evidence type="ECO:0000256" key="1">
    <source>
        <dbReference type="ARBA" id="ARBA00022670"/>
    </source>
</evidence>
<dbReference type="EMBL" id="JBFOLJ010000007">
    <property type="protein sequence ID" value="KAL2520540.1"/>
    <property type="molecule type" value="Genomic_DNA"/>
</dbReference>
<dbReference type="GO" id="GO:0006508">
    <property type="term" value="P:proteolysis"/>
    <property type="evidence" value="ECO:0007669"/>
    <property type="project" value="UniProtKB-KW"/>
</dbReference>
<evidence type="ECO:0000313" key="4">
    <source>
        <dbReference type="EMBL" id="KAL2520540.1"/>
    </source>
</evidence>
<reference evidence="5" key="1">
    <citation type="submission" date="2024-07" db="EMBL/GenBank/DDBJ databases">
        <title>Two chromosome-level genome assemblies of Korean endemic species Abeliophyllum distichum and Forsythia ovata (Oleaceae).</title>
        <authorList>
            <person name="Jang H."/>
        </authorList>
    </citation>
    <scope>NUCLEOTIDE SEQUENCE [LARGE SCALE GENOMIC DNA]</scope>
</reference>
<proteinExistence type="predicted"/>
<evidence type="ECO:0000259" key="3">
    <source>
        <dbReference type="Pfam" id="PF02902"/>
    </source>
</evidence>
<organism evidence="4 5">
    <name type="scientific">Forsythia ovata</name>
    <dbReference type="NCBI Taxonomy" id="205694"/>
    <lineage>
        <taxon>Eukaryota</taxon>
        <taxon>Viridiplantae</taxon>
        <taxon>Streptophyta</taxon>
        <taxon>Embryophyta</taxon>
        <taxon>Tracheophyta</taxon>
        <taxon>Spermatophyta</taxon>
        <taxon>Magnoliopsida</taxon>
        <taxon>eudicotyledons</taxon>
        <taxon>Gunneridae</taxon>
        <taxon>Pentapetalae</taxon>
        <taxon>asterids</taxon>
        <taxon>lamiids</taxon>
        <taxon>Lamiales</taxon>
        <taxon>Oleaceae</taxon>
        <taxon>Forsythieae</taxon>
        <taxon>Forsythia</taxon>
    </lineage>
</organism>
<dbReference type="InterPro" id="IPR003653">
    <property type="entry name" value="Peptidase_C48_C"/>
</dbReference>
<protein>
    <recommendedName>
        <fullName evidence="3">Ubiquitin-like protease family profile domain-containing protein</fullName>
    </recommendedName>
</protein>